<dbReference type="AlphaFoldDB" id="T2JD35"/>
<evidence type="ECO:0000313" key="1">
    <source>
        <dbReference type="EMBL" id="CCQ63150.1"/>
    </source>
</evidence>
<sequence>MDLGYDKFVATSDGEEIKRPLFLKTLQLQLKLLQRRLKNKRKGSNKWTQSDGEYRSRCSSWWGTKQKTSIVRC</sequence>
<gene>
    <name evidence="1" type="ORF">CWATWH0401_966</name>
</gene>
<reference evidence="1 2" key="1">
    <citation type="submission" date="2013-01" db="EMBL/GenBank/DDBJ databases">
        <authorList>
            <person name="Bench S."/>
        </authorList>
    </citation>
    <scope>NUCLEOTIDE SEQUENCE [LARGE SCALE GENOMIC DNA]</scope>
    <source>
        <strain evidence="1 2">WH 0401</strain>
    </source>
</reference>
<organism evidence="1 2">
    <name type="scientific">Crocosphaera watsonii WH 0401</name>
    <dbReference type="NCBI Taxonomy" id="555881"/>
    <lineage>
        <taxon>Bacteria</taxon>
        <taxon>Bacillati</taxon>
        <taxon>Cyanobacteriota</taxon>
        <taxon>Cyanophyceae</taxon>
        <taxon>Oscillatoriophycideae</taxon>
        <taxon>Chroococcales</taxon>
        <taxon>Aphanothecaceae</taxon>
        <taxon>Crocosphaera</taxon>
    </lineage>
</organism>
<proteinExistence type="predicted"/>
<dbReference type="EMBL" id="CAQM01000664">
    <property type="protein sequence ID" value="CCQ63150.1"/>
    <property type="molecule type" value="Genomic_DNA"/>
</dbReference>
<dbReference type="Proteomes" id="UP000018198">
    <property type="component" value="Unassembled WGS sequence"/>
</dbReference>
<reference evidence="1 2" key="2">
    <citation type="submission" date="2013-09" db="EMBL/GenBank/DDBJ databases">
        <title>Whole genome comparison of six Crocosphaera watsonii strains with differing phenotypes.</title>
        <authorList>
            <person name="Bench S.R."/>
            <person name="Heller P."/>
            <person name="Frank I."/>
            <person name="Arciniega M."/>
            <person name="Shilova I.N."/>
            <person name="Zehr J.P."/>
        </authorList>
    </citation>
    <scope>NUCLEOTIDE SEQUENCE [LARGE SCALE GENOMIC DNA]</scope>
    <source>
        <strain evidence="1 2">WH 0401</strain>
    </source>
</reference>
<protein>
    <submittedName>
        <fullName evidence="1">Transposase (Probable), IS891/IS1136/IS1341</fullName>
    </submittedName>
</protein>
<evidence type="ECO:0000313" key="2">
    <source>
        <dbReference type="Proteomes" id="UP000018198"/>
    </source>
</evidence>
<accession>T2JD35</accession>
<name>T2JD35_CROWT</name>
<comment type="caution">
    <text evidence="1">The sequence shown here is derived from an EMBL/GenBank/DDBJ whole genome shotgun (WGS) entry which is preliminary data.</text>
</comment>